<organism evidence="7 8">
    <name type="scientific">Ilex paraguariensis</name>
    <name type="common">yerba mate</name>
    <dbReference type="NCBI Taxonomy" id="185542"/>
    <lineage>
        <taxon>Eukaryota</taxon>
        <taxon>Viridiplantae</taxon>
        <taxon>Streptophyta</taxon>
        <taxon>Embryophyta</taxon>
        <taxon>Tracheophyta</taxon>
        <taxon>Spermatophyta</taxon>
        <taxon>Magnoliopsida</taxon>
        <taxon>eudicotyledons</taxon>
        <taxon>Gunneridae</taxon>
        <taxon>Pentapetalae</taxon>
        <taxon>asterids</taxon>
        <taxon>campanulids</taxon>
        <taxon>Aquifoliales</taxon>
        <taxon>Aquifoliaceae</taxon>
        <taxon>Ilex</taxon>
    </lineage>
</organism>
<gene>
    <name evidence="7" type="ORF">ILEXP_LOCUS16933</name>
</gene>
<protein>
    <recommendedName>
        <fullName evidence="6">RING-type domain-containing protein</fullName>
    </recommendedName>
</protein>
<feature type="domain" description="RING-type" evidence="6">
    <location>
        <begin position="114"/>
        <end position="154"/>
    </location>
</feature>
<keyword evidence="5" id="KW-1133">Transmembrane helix</keyword>
<evidence type="ECO:0000313" key="8">
    <source>
        <dbReference type="Proteomes" id="UP001642360"/>
    </source>
</evidence>
<keyword evidence="3" id="KW-0862">Zinc</keyword>
<comment type="caution">
    <text evidence="7">The sequence shown here is derived from an EMBL/GenBank/DDBJ whole genome shotgun (WGS) entry which is preliminary data.</text>
</comment>
<dbReference type="Gene3D" id="3.30.40.10">
    <property type="entry name" value="Zinc/RING finger domain, C3HC4 (zinc finger)"/>
    <property type="match status" value="1"/>
</dbReference>
<accession>A0ABC8RWJ9</accession>
<evidence type="ECO:0000256" key="3">
    <source>
        <dbReference type="ARBA" id="ARBA00022833"/>
    </source>
</evidence>
<dbReference type="SUPFAM" id="SSF57850">
    <property type="entry name" value="RING/U-box"/>
    <property type="match status" value="1"/>
</dbReference>
<evidence type="ECO:0000259" key="6">
    <source>
        <dbReference type="PROSITE" id="PS50089"/>
    </source>
</evidence>
<keyword evidence="5" id="KW-0472">Membrane</keyword>
<evidence type="ECO:0000256" key="1">
    <source>
        <dbReference type="ARBA" id="ARBA00022723"/>
    </source>
</evidence>
<evidence type="ECO:0000256" key="4">
    <source>
        <dbReference type="PROSITE-ProRule" id="PRU00175"/>
    </source>
</evidence>
<dbReference type="AlphaFoldDB" id="A0ABC8RWJ9"/>
<dbReference type="PANTHER" id="PTHR46858:SF6">
    <property type="entry name" value="LIGASE, PUTATIVE-RELATED"/>
    <property type="match status" value="1"/>
</dbReference>
<dbReference type="PROSITE" id="PS50089">
    <property type="entry name" value="ZF_RING_2"/>
    <property type="match status" value="1"/>
</dbReference>
<evidence type="ECO:0000256" key="5">
    <source>
        <dbReference type="SAM" id="Phobius"/>
    </source>
</evidence>
<keyword evidence="5" id="KW-0812">Transmembrane</keyword>
<evidence type="ECO:0000256" key="2">
    <source>
        <dbReference type="ARBA" id="ARBA00022771"/>
    </source>
</evidence>
<dbReference type="InterPro" id="IPR001841">
    <property type="entry name" value="Znf_RING"/>
</dbReference>
<keyword evidence="2 4" id="KW-0863">Zinc-finger</keyword>
<dbReference type="Pfam" id="PF13920">
    <property type="entry name" value="zf-C3HC4_3"/>
    <property type="match status" value="1"/>
</dbReference>
<evidence type="ECO:0000313" key="7">
    <source>
        <dbReference type="EMBL" id="CAK9148945.1"/>
    </source>
</evidence>
<sequence>MSLGIQFSNQYAPILTTPNEDIDHGDWSAIADFCMRAVIYVGMLVVVVMVVALVLKFLGSLRGDTTIEQVIATETDRLLPKEATSFSYGTSEEDEESGNCNNSSSENLYDGKICVICYDEPRDCFFIPCGHCATCYVCAQRIMDGERKACPVCRKFINKVRKLFIA</sequence>
<dbReference type="SMART" id="SM00184">
    <property type="entry name" value="RING"/>
    <property type="match status" value="1"/>
</dbReference>
<keyword evidence="8" id="KW-1185">Reference proteome</keyword>
<reference evidence="7 8" key="1">
    <citation type="submission" date="2024-02" db="EMBL/GenBank/DDBJ databases">
        <authorList>
            <person name="Vignale AGUSTIN F."/>
            <person name="Sosa J E."/>
            <person name="Modenutti C."/>
        </authorList>
    </citation>
    <scope>NUCLEOTIDE SEQUENCE [LARGE SCALE GENOMIC DNA]</scope>
</reference>
<name>A0ABC8RWJ9_9AQUA</name>
<dbReference type="GO" id="GO:0008270">
    <property type="term" value="F:zinc ion binding"/>
    <property type="evidence" value="ECO:0007669"/>
    <property type="project" value="UniProtKB-KW"/>
</dbReference>
<dbReference type="EMBL" id="CAUOFW020001815">
    <property type="protein sequence ID" value="CAK9148945.1"/>
    <property type="molecule type" value="Genomic_DNA"/>
</dbReference>
<dbReference type="Proteomes" id="UP001642360">
    <property type="component" value="Unassembled WGS sequence"/>
</dbReference>
<dbReference type="PANTHER" id="PTHR46858">
    <property type="entry name" value="OS05G0521000 PROTEIN"/>
    <property type="match status" value="1"/>
</dbReference>
<keyword evidence="1" id="KW-0479">Metal-binding</keyword>
<feature type="transmembrane region" description="Helical" evidence="5">
    <location>
        <begin position="37"/>
        <end position="58"/>
    </location>
</feature>
<proteinExistence type="predicted"/>
<dbReference type="InterPro" id="IPR013083">
    <property type="entry name" value="Znf_RING/FYVE/PHD"/>
</dbReference>